<reference evidence="2 3" key="1">
    <citation type="submission" date="2012-10" db="EMBL/GenBank/DDBJ databases">
        <title>Complete genome sequence of Moumouvirus goulette.</title>
        <authorList>
            <person name="Fournous G."/>
            <person name="Bougalmi M."/>
            <person name="Colson P."/>
        </authorList>
    </citation>
    <scope>NUCLEOTIDE SEQUENCE [LARGE SCALE GENOMIC DNA]</scope>
</reference>
<name>M1PH85_9VIRU</name>
<evidence type="ECO:0000313" key="3">
    <source>
        <dbReference type="Proteomes" id="UP000241071"/>
    </source>
</evidence>
<evidence type="ECO:0000256" key="1">
    <source>
        <dbReference type="SAM" id="Phobius"/>
    </source>
</evidence>
<accession>M1PH85</accession>
<protein>
    <submittedName>
        <fullName evidence="2">Uncharacterized protein</fullName>
    </submittedName>
</protein>
<keyword evidence="3" id="KW-1185">Reference proteome</keyword>
<keyword evidence="1" id="KW-0472">Membrane</keyword>
<dbReference type="EMBL" id="KC008572">
    <property type="protein sequence ID" value="AGF85418.1"/>
    <property type="molecule type" value="Genomic_DNA"/>
</dbReference>
<evidence type="ECO:0000313" key="2">
    <source>
        <dbReference type="EMBL" id="AGF85418.1"/>
    </source>
</evidence>
<proteinExistence type="predicted"/>
<gene>
    <name evidence="2" type="ORF">glt_00609</name>
</gene>
<keyword evidence="1" id="KW-1133">Transmembrane helix</keyword>
<feature type="transmembrane region" description="Helical" evidence="1">
    <location>
        <begin position="6"/>
        <end position="23"/>
    </location>
</feature>
<keyword evidence="1" id="KW-0812">Transmembrane</keyword>
<organism evidence="2 3">
    <name type="scientific">Moumouvirus goulette</name>
    <dbReference type="NCBI Taxonomy" id="1247379"/>
    <lineage>
        <taxon>Viruses</taxon>
        <taxon>Varidnaviria</taxon>
        <taxon>Bamfordvirae</taxon>
        <taxon>Nucleocytoviricota</taxon>
        <taxon>Megaviricetes</taxon>
        <taxon>Imitervirales</taxon>
        <taxon>Mimiviridae</taxon>
        <taxon>Megamimivirinae</taxon>
        <taxon>Moumouvirus</taxon>
        <taxon>Moumouvirus goulettemassiliense</taxon>
    </lineage>
</organism>
<sequence>MSDCNIIPIIVIAAILLLALYLLSQHFNSGKEGFRTFGGWNRGWNRGWGGYNRWNNVYPYYRRPYYYSPYSYNYPYAQSYYY</sequence>
<dbReference type="Proteomes" id="UP000241071">
    <property type="component" value="Segment"/>
</dbReference>